<evidence type="ECO:0000259" key="1">
    <source>
        <dbReference type="SMART" id="SM00849"/>
    </source>
</evidence>
<gene>
    <name evidence="2" type="ORF">SDC9_88871</name>
</gene>
<dbReference type="PANTHER" id="PTHR30619">
    <property type="entry name" value="DNA INTERNALIZATION/COMPETENCE PROTEIN COMEC/REC2"/>
    <property type="match status" value="1"/>
</dbReference>
<proteinExistence type="predicted"/>
<sequence length="370" mass="40661">MMIIVLGYLQIGCQSVDDNSSNLSNSSVSINKSDDSQIHFIDTGNSDAILIIKDGKAALIDGGDNDDEKRVVNYLKDQGVKELEYVFATHPHADHIGGLDAVVDSIKVNRLYVSNGDADTKSYRDFIESAANKGLSPSVPLLNSEFKLGNSKLKVLSVANTDDPNNNSIVLSYTNDNDKILLMGDAEADIEKNLNPGDVDLIKIGHHGSHSSSTREFIEKTNPEYAVILVGEDNKYGHPHKETMDLLKEKSIEVHRSDECNDIIFTSTGNGLKVDCKKGSYNSGKNSKYNKNTNYNKEKVVTQETNVSPSVSKEKIESEKQKVKDTVNVDKVYWSAKGKKYHSDPTCSGMKNPIAGTIEQSKRTACSICY</sequence>
<protein>
    <recommendedName>
        <fullName evidence="1">Metallo-beta-lactamase domain-containing protein</fullName>
    </recommendedName>
</protein>
<accession>A0A644ZP97</accession>
<feature type="domain" description="Metallo-beta-lactamase" evidence="1">
    <location>
        <begin position="45"/>
        <end position="232"/>
    </location>
</feature>
<comment type="caution">
    <text evidence="2">The sequence shown here is derived from an EMBL/GenBank/DDBJ whole genome shotgun (WGS) entry which is preliminary data.</text>
</comment>
<dbReference type="AlphaFoldDB" id="A0A644ZP97"/>
<dbReference type="InterPro" id="IPR001279">
    <property type="entry name" value="Metallo-B-lactamas"/>
</dbReference>
<reference evidence="2" key="1">
    <citation type="submission" date="2019-08" db="EMBL/GenBank/DDBJ databases">
        <authorList>
            <person name="Kucharzyk K."/>
            <person name="Murdoch R.W."/>
            <person name="Higgins S."/>
            <person name="Loffler F."/>
        </authorList>
    </citation>
    <scope>NUCLEOTIDE SEQUENCE</scope>
</reference>
<organism evidence="2">
    <name type="scientific">bioreactor metagenome</name>
    <dbReference type="NCBI Taxonomy" id="1076179"/>
    <lineage>
        <taxon>unclassified sequences</taxon>
        <taxon>metagenomes</taxon>
        <taxon>ecological metagenomes</taxon>
    </lineage>
</organism>
<dbReference type="InterPro" id="IPR036866">
    <property type="entry name" value="RibonucZ/Hydroxyglut_hydro"/>
</dbReference>
<dbReference type="InterPro" id="IPR035681">
    <property type="entry name" value="ComA-like_MBL"/>
</dbReference>
<dbReference type="Gene3D" id="3.60.15.10">
    <property type="entry name" value="Ribonuclease Z/Hydroxyacylglutathione hydrolase-like"/>
    <property type="match status" value="1"/>
</dbReference>
<evidence type="ECO:0000313" key="2">
    <source>
        <dbReference type="EMBL" id="MPM42208.1"/>
    </source>
</evidence>
<dbReference type="EMBL" id="VSSQ01009643">
    <property type="protein sequence ID" value="MPM42208.1"/>
    <property type="molecule type" value="Genomic_DNA"/>
</dbReference>
<dbReference type="CDD" id="cd07731">
    <property type="entry name" value="ComA-like_MBL-fold"/>
    <property type="match status" value="1"/>
</dbReference>
<dbReference type="PANTHER" id="PTHR30619:SF7">
    <property type="entry name" value="BETA-LACTAMASE DOMAIN PROTEIN"/>
    <property type="match status" value="1"/>
</dbReference>
<dbReference type="Pfam" id="PF00753">
    <property type="entry name" value="Lactamase_B"/>
    <property type="match status" value="1"/>
</dbReference>
<name>A0A644ZP97_9ZZZZ</name>
<dbReference type="SUPFAM" id="SSF56281">
    <property type="entry name" value="Metallo-hydrolase/oxidoreductase"/>
    <property type="match status" value="1"/>
</dbReference>
<dbReference type="SMART" id="SM00849">
    <property type="entry name" value="Lactamase_B"/>
    <property type="match status" value="1"/>
</dbReference>
<dbReference type="InterPro" id="IPR052159">
    <property type="entry name" value="Competence_DNA_uptake"/>
</dbReference>